<dbReference type="PANTHER" id="PTHR44196">
    <property type="entry name" value="DEHYDROGENASE/REDUCTASE SDR FAMILY MEMBER 7B"/>
    <property type="match status" value="1"/>
</dbReference>
<dbReference type="SMART" id="SM00822">
    <property type="entry name" value="PKS_KR"/>
    <property type="match status" value="1"/>
</dbReference>
<dbReference type="SUPFAM" id="SSF51735">
    <property type="entry name" value="NAD(P)-binding Rossmann-fold domains"/>
    <property type="match status" value="1"/>
</dbReference>
<dbReference type="GO" id="GO:0016491">
    <property type="term" value="F:oxidoreductase activity"/>
    <property type="evidence" value="ECO:0007669"/>
    <property type="project" value="UniProtKB-KW"/>
</dbReference>
<dbReference type="RefSeq" id="WP_079534992.1">
    <property type="nucleotide sequence ID" value="NZ_CP033724.1"/>
</dbReference>
<evidence type="ECO:0000256" key="1">
    <source>
        <dbReference type="ARBA" id="ARBA00006484"/>
    </source>
</evidence>
<feature type="domain" description="Ketoreductase" evidence="4">
    <location>
        <begin position="6"/>
        <end position="191"/>
    </location>
</feature>
<evidence type="ECO:0000259" key="4">
    <source>
        <dbReference type="SMART" id="SM00822"/>
    </source>
</evidence>
<dbReference type="Pfam" id="PF00106">
    <property type="entry name" value="adh_short"/>
    <property type="match status" value="1"/>
</dbReference>
<gene>
    <name evidence="5" type="primary">sadH_1</name>
    <name evidence="5" type="ORF">CMMCAS07_06495</name>
</gene>
<proteinExistence type="inferred from homology"/>
<evidence type="ECO:0000256" key="2">
    <source>
        <dbReference type="ARBA" id="ARBA00023002"/>
    </source>
</evidence>
<evidence type="ECO:0000256" key="3">
    <source>
        <dbReference type="RuleBase" id="RU000363"/>
    </source>
</evidence>
<sequence>MQIHDKVFVVTGGGNGMGRQVALEIMRRGGHVAAVDLNENGLADTLQLAQSSTGRMTVHTANVTDRNAIAVLRDEVLMQHPHVDGVINIAGIIHSFAPFEELPIDVTQRVMDVNFWGTVNVCRAFLPILRSRPSAALVNMSSLSALIPFASQTFYGASKGAVKQFSEGLYAEALGTGLTVSTIFPGNISTNLTGNSGVAMIDAKGKKVKATTPEDAGRAIVDGIERSKFRILVGSDARLLDRLVRLAPRWATGMIARQMASVL</sequence>
<dbReference type="CDD" id="cd05233">
    <property type="entry name" value="SDR_c"/>
    <property type="match status" value="1"/>
</dbReference>
<evidence type="ECO:0000313" key="6">
    <source>
        <dbReference type="Proteomes" id="UP000195062"/>
    </source>
</evidence>
<keyword evidence="6" id="KW-1185">Reference proteome</keyword>
<dbReference type="PANTHER" id="PTHR44196:SF1">
    <property type="entry name" value="DEHYDROGENASE_REDUCTASE SDR FAMILY MEMBER 7B"/>
    <property type="match status" value="1"/>
</dbReference>
<name>A0A1Y3FCS4_CLAMM</name>
<organism evidence="5 6">
    <name type="scientific">Clavibacter michiganensis subsp. michiganensis</name>
    <dbReference type="NCBI Taxonomy" id="33013"/>
    <lineage>
        <taxon>Bacteria</taxon>
        <taxon>Bacillati</taxon>
        <taxon>Actinomycetota</taxon>
        <taxon>Actinomycetes</taxon>
        <taxon>Micrococcales</taxon>
        <taxon>Microbacteriaceae</taxon>
        <taxon>Clavibacter</taxon>
    </lineage>
</organism>
<accession>A0A1Y3FCS4</accession>
<evidence type="ECO:0000313" key="5">
    <source>
        <dbReference type="EMBL" id="OUE04576.1"/>
    </source>
</evidence>
<reference evidence="5 6" key="1">
    <citation type="submission" date="2016-08" db="EMBL/GenBank/DDBJ databases">
        <title>Genome sequence of Clavibacter michiganensis subsp. michiganensis strain CASJ007.</title>
        <authorList>
            <person name="Thapa S.P."/>
            <person name="Coaker G."/>
        </authorList>
    </citation>
    <scope>NUCLEOTIDE SEQUENCE [LARGE SCALE GENOMIC DNA]</scope>
    <source>
        <strain evidence="5">CASJ007</strain>
    </source>
</reference>
<comment type="caution">
    <text evidence="5">The sequence shown here is derived from an EMBL/GenBank/DDBJ whole genome shotgun (WGS) entry which is preliminary data.</text>
</comment>
<dbReference type="GeneID" id="92949106"/>
<comment type="similarity">
    <text evidence="1 3">Belongs to the short-chain dehydrogenases/reductases (SDR) family.</text>
</comment>
<dbReference type="InterPro" id="IPR057326">
    <property type="entry name" value="KR_dom"/>
</dbReference>
<keyword evidence="2" id="KW-0560">Oxidoreductase</keyword>
<dbReference type="PRINTS" id="PR00080">
    <property type="entry name" value="SDRFAMILY"/>
</dbReference>
<dbReference type="Proteomes" id="UP000195062">
    <property type="component" value="Unassembled WGS sequence"/>
</dbReference>
<dbReference type="PRINTS" id="PR00081">
    <property type="entry name" value="GDHRDH"/>
</dbReference>
<dbReference type="AlphaFoldDB" id="A0A1Y3FCS4"/>
<protein>
    <submittedName>
        <fullName evidence="5">Putative oxidoreductase SadH</fullName>
    </submittedName>
</protein>
<dbReference type="Gene3D" id="3.40.50.720">
    <property type="entry name" value="NAD(P)-binding Rossmann-like Domain"/>
    <property type="match status" value="1"/>
</dbReference>
<dbReference type="InterPro" id="IPR036291">
    <property type="entry name" value="NAD(P)-bd_dom_sf"/>
</dbReference>
<dbReference type="GO" id="GO:0016020">
    <property type="term" value="C:membrane"/>
    <property type="evidence" value="ECO:0007669"/>
    <property type="project" value="TreeGrafter"/>
</dbReference>
<dbReference type="InterPro" id="IPR002347">
    <property type="entry name" value="SDR_fam"/>
</dbReference>
<dbReference type="EMBL" id="MDHH01000001">
    <property type="protein sequence ID" value="OUE04576.1"/>
    <property type="molecule type" value="Genomic_DNA"/>
</dbReference>